<dbReference type="Proteomes" id="UP001270362">
    <property type="component" value="Unassembled WGS sequence"/>
</dbReference>
<comment type="cofactor">
    <cofactor evidence="5">
        <name>heme</name>
        <dbReference type="ChEBI" id="CHEBI:30413"/>
    </cofactor>
</comment>
<dbReference type="EMBL" id="JAULSO010000002">
    <property type="protein sequence ID" value="KAK3687736.1"/>
    <property type="molecule type" value="Genomic_DNA"/>
</dbReference>
<reference evidence="6" key="1">
    <citation type="journal article" date="2023" name="Mol. Phylogenet. Evol.">
        <title>Genome-scale phylogeny and comparative genomics of the fungal order Sordariales.</title>
        <authorList>
            <person name="Hensen N."/>
            <person name="Bonometti L."/>
            <person name="Westerberg I."/>
            <person name="Brannstrom I.O."/>
            <person name="Guillou S."/>
            <person name="Cros-Aarteil S."/>
            <person name="Calhoun S."/>
            <person name="Haridas S."/>
            <person name="Kuo A."/>
            <person name="Mondo S."/>
            <person name="Pangilinan J."/>
            <person name="Riley R."/>
            <person name="LaButti K."/>
            <person name="Andreopoulos B."/>
            <person name="Lipzen A."/>
            <person name="Chen C."/>
            <person name="Yan M."/>
            <person name="Daum C."/>
            <person name="Ng V."/>
            <person name="Clum A."/>
            <person name="Steindorff A."/>
            <person name="Ohm R.A."/>
            <person name="Martin F."/>
            <person name="Silar P."/>
            <person name="Natvig D.O."/>
            <person name="Lalanne C."/>
            <person name="Gautier V."/>
            <person name="Ament-Velasquez S.L."/>
            <person name="Kruys A."/>
            <person name="Hutchinson M.I."/>
            <person name="Powell A.J."/>
            <person name="Barry K."/>
            <person name="Miller A.N."/>
            <person name="Grigoriev I.V."/>
            <person name="Debuchy R."/>
            <person name="Gladieux P."/>
            <person name="Hiltunen Thoren M."/>
            <person name="Johannesson H."/>
        </authorList>
    </citation>
    <scope>NUCLEOTIDE SEQUENCE</scope>
    <source>
        <strain evidence="6">CBS 314.62</strain>
    </source>
</reference>
<dbReference type="SUPFAM" id="SSF48264">
    <property type="entry name" value="Cytochrome P450"/>
    <property type="match status" value="1"/>
</dbReference>
<sequence length="549" mass="61830">MDLQLTVVLSVLEVVVLTGLQRTVDIAQTSPLTLTNAFFIHFLLQYGALKIYRIFIVPHYLSPLRHLPGPKDNFPLLGQMKNLLTADSPSAPYVEWGNKWPDAPFIRHLGLANMELPLINTVETHREVFQTHNYSFVKPEFMYRYVADISGKGLLFSEGEEHKRTVLTFHLTGLFSIPNLKRILPVFQEKAGDLSAMFDREIGGNAKAIIEVTAAFSRLRIDVVGVTVLGVHLGNLNHADSQMDFLKCFDRALNQPPLGALISFINTAIPIRRWLPIEANRGFERATREVHRMLLECVRQRSHDLDEATRKKEAFASANSVSGGRDLLTMMIVKKELTQSRKPKQILNFLSAGHETTAGTLNWAAFALSTHPEVQEKLRREILDLLETSPTPGYSEIESLRYLHNFCREVLRLYAPAISTYRQAATDLTVCGQMIPKGTPLVGIMLVTNLSTRVWGADVAEFVPERWNRGEAGAANPYAFSTFMHGPRMCIGKNYALLEFKAMLIEVLARFRFGMTPELRALEGKLPPLQNPSLTYRPRGGLRVVVERL</sequence>
<evidence type="ECO:0000256" key="4">
    <source>
        <dbReference type="ARBA" id="ARBA00023004"/>
    </source>
</evidence>
<evidence type="ECO:0000313" key="7">
    <source>
        <dbReference type="Proteomes" id="UP001270362"/>
    </source>
</evidence>
<dbReference type="InterPro" id="IPR002401">
    <property type="entry name" value="Cyt_P450_E_grp-I"/>
</dbReference>
<keyword evidence="2 5" id="KW-0349">Heme</keyword>
<keyword evidence="4 5" id="KW-0408">Iron</keyword>
<comment type="caution">
    <text evidence="6">The sequence shown here is derived from an EMBL/GenBank/DDBJ whole genome shotgun (WGS) entry which is preliminary data.</text>
</comment>
<dbReference type="InterPro" id="IPR050121">
    <property type="entry name" value="Cytochrome_P450_monoxygenase"/>
</dbReference>
<protein>
    <submittedName>
        <fullName evidence="6">Cytochrome P450 3A5</fullName>
    </submittedName>
</protein>
<dbReference type="InterPro" id="IPR001128">
    <property type="entry name" value="Cyt_P450"/>
</dbReference>
<proteinExistence type="inferred from homology"/>
<keyword evidence="7" id="KW-1185">Reference proteome</keyword>
<dbReference type="GO" id="GO:0004497">
    <property type="term" value="F:monooxygenase activity"/>
    <property type="evidence" value="ECO:0007669"/>
    <property type="project" value="InterPro"/>
</dbReference>
<dbReference type="AlphaFoldDB" id="A0AAE1CBS5"/>
<feature type="binding site" description="axial binding residue" evidence="5">
    <location>
        <position position="490"/>
    </location>
    <ligand>
        <name>heme</name>
        <dbReference type="ChEBI" id="CHEBI:30413"/>
    </ligand>
    <ligandPart>
        <name>Fe</name>
        <dbReference type="ChEBI" id="CHEBI:18248"/>
    </ligandPart>
</feature>
<dbReference type="InterPro" id="IPR036396">
    <property type="entry name" value="Cyt_P450_sf"/>
</dbReference>
<dbReference type="GO" id="GO:0005506">
    <property type="term" value="F:iron ion binding"/>
    <property type="evidence" value="ECO:0007669"/>
    <property type="project" value="InterPro"/>
</dbReference>
<dbReference type="PANTHER" id="PTHR24305:SF166">
    <property type="entry name" value="CYTOCHROME P450 12A4, MITOCHONDRIAL-RELATED"/>
    <property type="match status" value="1"/>
</dbReference>
<dbReference type="PRINTS" id="PR00385">
    <property type="entry name" value="P450"/>
</dbReference>
<evidence type="ECO:0000256" key="3">
    <source>
        <dbReference type="ARBA" id="ARBA00022723"/>
    </source>
</evidence>
<name>A0AAE1CBS5_9PEZI</name>
<keyword evidence="3 5" id="KW-0479">Metal-binding</keyword>
<gene>
    <name evidence="6" type="ORF">B0T22DRAFT_424950</name>
</gene>
<organism evidence="6 7">
    <name type="scientific">Podospora appendiculata</name>
    <dbReference type="NCBI Taxonomy" id="314037"/>
    <lineage>
        <taxon>Eukaryota</taxon>
        <taxon>Fungi</taxon>
        <taxon>Dikarya</taxon>
        <taxon>Ascomycota</taxon>
        <taxon>Pezizomycotina</taxon>
        <taxon>Sordariomycetes</taxon>
        <taxon>Sordariomycetidae</taxon>
        <taxon>Sordariales</taxon>
        <taxon>Podosporaceae</taxon>
        <taxon>Podospora</taxon>
    </lineage>
</organism>
<dbReference type="Gene3D" id="1.10.630.10">
    <property type="entry name" value="Cytochrome P450"/>
    <property type="match status" value="1"/>
</dbReference>
<dbReference type="GO" id="GO:0020037">
    <property type="term" value="F:heme binding"/>
    <property type="evidence" value="ECO:0007669"/>
    <property type="project" value="InterPro"/>
</dbReference>
<dbReference type="GO" id="GO:0016705">
    <property type="term" value="F:oxidoreductase activity, acting on paired donors, with incorporation or reduction of molecular oxygen"/>
    <property type="evidence" value="ECO:0007669"/>
    <property type="project" value="InterPro"/>
</dbReference>
<dbReference type="PANTHER" id="PTHR24305">
    <property type="entry name" value="CYTOCHROME P450"/>
    <property type="match status" value="1"/>
</dbReference>
<dbReference type="Pfam" id="PF00067">
    <property type="entry name" value="p450"/>
    <property type="match status" value="1"/>
</dbReference>
<reference evidence="6" key="2">
    <citation type="submission" date="2023-06" db="EMBL/GenBank/DDBJ databases">
        <authorList>
            <consortium name="Lawrence Berkeley National Laboratory"/>
            <person name="Haridas S."/>
            <person name="Hensen N."/>
            <person name="Bonometti L."/>
            <person name="Westerberg I."/>
            <person name="Brannstrom I.O."/>
            <person name="Guillou S."/>
            <person name="Cros-Aarteil S."/>
            <person name="Calhoun S."/>
            <person name="Kuo A."/>
            <person name="Mondo S."/>
            <person name="Pangilinan J."/>
            <person name="Riley R."/>
            <person name="Labutti K."/>
            <person name="Andreopoulos B."/>
            <person name="Lipzen A."/>
            <person name="Chen C."/>
            <person name="Yanf M."/>
            <person name="Daum C."/>
            <person name="Ng V."/>
            <person name="Clum A."/>
            <person name="Steindorff A."/>
            <person name="Ohm R."/>
            <person name="Martin F."/>
            <person name="Silar P."/>
            <person name="Natvig D."/>
            <person name="Lalanne C."/>
            <person name="Gautier V."/>
            <person name="Ament-Velasquez S.L."/>
            <person name="Kruys A."/>
            <person name="Hutchinson M.I."/>
            <person name="Powell A.J."/>
            <person name="Barry K."/>
            <person name="Miller A.N."/>
            <person name="Grigoriev I.V."/>
            <person name="Debuchy R."/>
            <person name="Gladieux P."/>
            <person name="Thoren M.H."/>
            <person name="Johannesson H."/>
        </authorList>
    </citation>
    <scope>NUCLEOTIDE SEQUENCE</scope>
    <source>
        <strain evidence="6">CBS 314.62</strain>
    </source>
</reference>
<evidence type="ECO:0000256" key="1">
    <source>
        <dbReference type="ARBA" id="ARBA00010617"/>
    </source>
</evidence>
<dbReference type="PRINTS" id="PR00463">
    <property type="entry name" value="EP450I"/>
</dbReference>
<evidence type="ECO:0000256" key="2">
    <source>
        <dbReference type="ARBA" id="ARBA00022617"/>
    </source>
</evidence>
<comment type="similarity">
    <text evidence="1">Belongs to the cytochrome P450 family.</text>
</comment>
<evidence type="ECO:0000313" key="6">
    <source>
        <dbReference type="EMBL" id="KAK3687736.1"/>
    </source>
</evidence>
<accession>A0AAE1CBS5</accession>
<evidence type="ECO:0000256" key="5">
    <source>
        <dbReference type="PIRSR" id="PIRSR602401-1"/>
    </source>
</evidence>